<gene>
    <name evidence="2" type="ORF">ENV41_04885</name>
</gene>
<protein>
    <submittedName>
        <fullName evidence="2">Uncharacterized protein</fullName>
    </submittedName>
</protein>
<keyword evidence="1" id="KW-0812">Transmembrane</keyword>
<organism evidence="2">
    <name type="scientific">candidate division CPR3 bacterium</name>
    <dbReference type="NCBI Taxonomy" id="2268181"/>
    <lineage>
        <taxon>Bacteria</taxon>
        <taxon>Bacteria division CPR3</taxon>
    </lineage>
</organism>
<sequence length="249" mass="27806">MENKAIQNPTPEPILTPVQVSEPKDKFPVIYLVLSLFILLLLASTGFLYYQNIQLKNMLASYQTQSTVSPTPAIYQSPIPSTTADPTANWKTYTNKDLDYTIKLPSQFFIDERGCPNNLHFTFSSTTTPPAGLLDIYINVPAQCSSENQCLTNLMTSYRGAQSAGSKALFNQISTTIAGKMANGIEYWDPGINEGGTVIPSNLTYEYFINNNGKVLDFQFVINKYQNIDEAKTQKVFVDQILSTFKFTN</sequence>
<proteinExistence type="predicted"/>
<feature type="transmembrane region" description="Helical" evidence="1">
    <location>
        <begin position="29"/>
        <end position="50"/>
    </location>
</feature>
<keyword evidence="1" id="KW-0472">Membrane</keyword>
<evidence type="ECO:0000313" key="2">
    <source>
        <dbReference type="EMBL" id="HFZ09446.1"/>
    </source>
</evidence>
<evidence type="ECO:0000256" key="1">
    <source>
        <dbReference type="SAM" id="Phobius"/>
    </source>
</evidence>
<comment type="caution">
    <text evidence="2">The sequence shown here is derived from an EMBL/GenBank/DDBJ whole genome shotgun (WGS) entry which is preliminary data.</text>
</comment>
<keyword evidence="1" id="KW-1133">Transmembrane helix</keyword>
<dbReference type="EMBL" id="DTGG01000152">
    <property type="protein sequence ID" value="HFZ09446.1"/>
    <property type="molecule type" value="Genomic_DNA"/>
</dbReference>
<dbReference type="AlphaFoldDB" id="A0A7V3N4W8"/>
<name>A0A7V3N4W8_UNCC3</name>
<accession>A0A7V3N4W8</accession>
<reference evidence="2" key="1">
    <citation type="journal article" date="2020" name="mSystems">
        <title>Genome- and Community-Level Interaction Insights into Carbon Utilization and Element Cycling Functions of Hydrothermarchaeota in Hydrothermal Sediment.</title>
        <authorList>
            <person name="Zhou Z."/>
            <person name="Liu Y."/>
            <person name="Xu W."/>
            <person name="Pan J."/>
            <person name="Luo Z.H."/>
            <person name="Li M."/>
        </authorList>
    </citation>
    <scope>NUCLEOTIDE SEQUENCE [LARGE SCALE GENOMIC DNA]</scope>
    <source>
        <strain evidence="2">SpSt-757</strain>
    </source>
</reference>